<evidence type="ECO:0000256" key="4">
    <source>
        <dbReference type="ARBA" id="ARBA00023219"/>
    </source>
</evidence>
<dbReference type="InterPro" id="IPR030934">
    <property type="entry name" value="Intein_C"/>
</dbReference>
<evidence type="ECO:0000313" key="6">
    <source>
        <dbReference type="EMBL" id="DAF56640.1"/>
    </source>
</evidence>
<reference evidence="6" key="1">
    <citation type="journal article" date="2021" name="Proc. Natl. Acad. Sci. U.S.A.">
        <title>A Catalog of Tens of Thousands of Viruses from Human Metagenomes Reveals Hidden Associations with Chronic Diseases.</title>
        <authorList>
            <person name="Tisza M.J."/>
            <person name="Buck C.B."/>
        </authorList>
    </citation>
    <scope>NUCLEOTIDE SEQUENCE</scope>
    <source>
        <strain evidence="6">CtWb16</strain>
    </source>
</reference>
<keyword evidence="1" id="KW-1188">Viral release from host cell</keyword>
<keyword evidence="2" id="KW-0547">Nucleotide-binding</keyword>
<accession>A0A8S5T0K4</accession>
<evidence type="ECO:0000256" key="3">
    <source>
        <dbReference type="ARBA" id="ARBA00022840"/>
    </source>
</evidence>
<dbReference type="InterPro" id="IPR036844">
    <property type="entry name" value="Hint_dom_sf"/>
</dbReference>
<dbReference type="EMBL" id="BK032721">
    <property type="protein sequence ID" value="DAF56640.1"/>
    <property type="molecule type" value="Genomic_DNA"/>
</dbReference>
<dbReference type="Gene3D" id="2.170.16.10">
    <property type="entry name" value="Hedgehog/Intein (Hint) domain"/>
    <property type="match status" value="1"/>
</dbReference>
<dbReference type="Pfam" id="PF17289">
    <property type="entry name" value="Terminase_6C"/>
    <property type="match status" value="1"/>
</dbReference>
<dbReference type="PROSITE" id="PS50818">
    <property type="entry name" value="INTEIN_C_TER"/>
    <property type="match status" value="1"/>
</dbReference>
<dbReference type="InterPro" id="IPR003586">
    <property type="entry name" value="Hint_dom_C"/>
</dbReference>
<name>A0A8S5T0K4_9CAUD</name>
<evidence type="ECO:0000259" key="5">
    <source>
        <dbReference type="SMART" id="SM00305"/>
    </source>
</evidence>
<organism evidence="6">
    <name type="scientific">Myoviridae sp. ctWb16</name>
    <dbReference type="NCBI Taxonomy" id="2827690"/>
    <lineage>
        <taxon>Viruses</taxon>
        <taxon>Duplodnaviria</taxon>
        <taxon>Heunggongvirae</taxon>
        <taxon>Uroviricota</taxon>
        <taxon>Caudoviricetes</taxon>
    </lineage>
</organism>
<sequence length="375" mass="43215">MIKNDKKYKILTPDGWAEFDGIKKIPSMPTLNIILKNGNIINCTADHNIYIDLYTCIEANKLKIDDWILTKNGLEQIKDIQQGEVKDVYDILNVSNGNRFFANDILVHNCEFIGKSNSLIDSMILRQKILEIDNNKITYKFVVDEDIRFYQDLKPWKKYLVAIDTSMGLSGDFAAIQVFEFPGFIQVAEWKSDKLNQNDQIEKMKVLTDWMYINIKEKGNKHPEIYWSLENNGSAEGFLCALKQIEDSQYGQPYIKRATLINEIGNKRKGFTTTKITKPKACSQLKILFETNRFHIFSRDYLTELSNFSNKSVMATSYSANGSGHDDLITASLTIILMYLQCKDKYDLDFEIMPDIPNELENTPYDDTLFLVSIS</sequence>
<proteinExistence type="predicted"/>
<dbReference type="SMART" id="SM00305">
    <property type="entry name" value="HintC"/>
    <property type="match status" value="1"/>
</dbReference>
<keyword evidence="3" id="KW-0067">ATP-binding</keyword>
<keyword evidence="4" id="KW-0231">Viral genome packaging</keyword>
<dbReference type="InterPro" id="IPR035421">
    <property type="entry name" value="Terminase_6C"/>
</dbReference>
<evidence type="ECO:0000256" key="1">
    <source>
        <dbReference type="ARBA" id="ARBA00022612"/>
    </source>
</evidence>
<dbReference type="Gene3D" id="3.30.420.240">
    <property type="match status" value="1"/>
</dbReference>
<evidence type="ECO:0000256" key="2">
    <source>
        <dbReference type="ARBA" id="ARBA00022741"/>
    </source>
</evidence>
<dbReference type="CDD" id="cd00081">
    <property type="entry name" value="Hint"/>
    <property type="match status" value="1"/>
</dbReference>
<dbReference type="GO" id="GO:0005524">
    <property type="term" value="F:ATP binding"/>
    <property type="evidence" value="ECO:0007669"/>
    <property type="project" value="UniProtKB-KW"/>
</dbReference>
<dbReference type="SUPFAM" id="SSF51294">
    <property type="entry name" value="Hedgehog/intein (Hint) domain"/>
    <property type="match status" value="1"/>
</dbReference>
<feature type="domain" description="Hint" evidence="5">
    <location>
        <begin position="72"/>
        <end position="115"/>
    </location>
</feature>
<protein>
    <submittedName>
        <fullName evidence="6">Large terminase protein</fullName>
    </submittedName>
</protein>